<dbReference type="OrthoDB" id="2123952at2759"/>
<dbReference type="GO" id="GO:0000981">
    <property type="term" value="F:DNA-binding transcription factor activity, RNA polymerase II-specific"/>
    <property type="evidence" value="ECO:0007669"/>
    <property type="project" value="InterPro"/>
</dbReference>
<name>A0A8K0NNY6_9TREE</name>
<feature type="domain" description="Zn(2)-C6 fungal-type" evidence="2">
    <location>
        <begin position="786"/>
        <end position="815"/>
    </location>
</feature>
<feature type="compositionally biased region" description="Basic and acidic residues" evidence="1">
    <location>
        <begin position="466"/>
        <end position="479"/>
    </location>
</feature>
<feature type="compositionally biased region" description="Polar residues" evidence="1">
    <location>
        <begin position="662"/>
        <end position="678"/>
    </location>
</feature>
<organism evidence="3 4">
    <name type="scientific">Filobasidium floriforme</name>
    <dbReference type="NCBI Taxonomy" id="5210"/>
    <lineage>
        <taxon>Eukaryota</taxon>
        <taxon>Fungi</taxon>
        <taxon>Dikarya</taxon>
        <taxon>Basidiomycota</taxon>
        <taxon>Agaricomycotina</taxon>
        <taxon>Tremellomycetes</taxon>
        <taxon>Filobasidiales</taxon>
        <taxon>Filobasidiaceae</taxon>
        <taxon>Filobasidium</taxon>
    </lineage>
</organism>
<dbReference type="AlphaFoldDB" id="A0A8K0NNY6"/>
<feature type="compositionally biased region" description="Basic and acidic residues" evidence="1">
    <location>
        <begin position="437"/>
        <end position="456"/>
    </location>
</feature>
<dbReference type="SMART" id="SM00066">
    <property type="entry name" value="GAL4"/>
    <property type="match status" value="1"/>
</dbReference>
<feature type="compositionally biased region" description="Low complexity" evidence="1">
    <location>
        <begin position="708"/>
        <end position="717"/>
    </location>
</feature>
<accession>A0A8K0NNY6</accession>
<dbReference type="Gene3D" id="4.10.240.10">
    <property type="entry name" value="Zn(2)-C6 fungal-type DNA-binding domain"/>
    <property type="match status" value="1"/>
</dbReference>
<feature type="compositionally biased region" description="Polar residues" evidence="1">
    <location>
        <begin position="325"/>
        <end position="350"/>
    </location>
</feature>
<proteinExistence type="predicted"/>
<feature type="region of interest" description="Disordered" evidence="1">
    <location>
        <begin position="614"/>
        <end position="678"/>
    </location>
</feature>
<dbReference type="InterPro" id="IPR001138">
    <property type="entry name" value="Zn2Cys6_DnaBD"/>
</dbReference>
<dbReference type="GO" id="GO:0008270">
    <property type="term" value="F:zinc ion binding"/>
    <property type="evidence" value="ECO:0007669"/>
    <property type="project" value="InterPro"/>
</dbReference>
<dbReference type="SUPFAM" id="SSF57701">
    <property type="entry name" value="Zn2/Cys6 DNA-binding domain"/>
    <property type="match status" value="1"/>
</dbReference>
<reference evidence="3" key="1">
    <citation type="submission" date="2020-04" db="EMBL/GenBank/DDBJ databases">
        <title>Analysis of mating type loci in Filobasidium floriforme.</title>
        <authorList>
            <person name="Nowrousian M."/>
        </authorList>
    </citation>
    <scope>NUCLEOTIDE SEQUENCE</scope>
    <source>
        <strain evidence="3">CBS 6242</strain>
    </source>
</reference>
<dbReference type="PROSITE" id="PS00463">
    <property type="entry name" value="ZN2_CY6_FUNGAL_1"/>
    <property type="match status" value="1"/>
</dbReference>
<feature type="compositionally biased region" description="Low complexity" evidence="1">
    <location>
        <begin position="181"/>
        <end position="191"/>
    </location>
</feature>
<evidence type="ECO:0000259" key="2">
    <source>
        <dbReference type="PROSITE" id="PS50048"/>
    </source>
</evidence>
<feature type="compositionally biased region" description="Polar residues" evidence="1">
    <location>
        <begin position="718"/>
        <end position="727"/>
    </location>
</feature>
<feature type="region of interest" description="Disordered" evidence="1">
    <location>
        <begin position="706"/>
        <end position="778"/>
    </location>
</feature>
<feature type="region of interest" description="Disordered" evidence="1">
    <location>
        <begin position="437"/>
        <end position="573"/>
    </location>
</feature>
<comment type="caution">
    <text evidence="3">The sequence shown here is derived from an EMBL/GenBank/DDBJ whole genome shotgun (WGS) entry which is preliminary data.</text>
</comment>
<feature type="compositionally biased region" description="Basic and acidic residues" evidence="1">
    <location>
        <begin position="290"/>
        <end position="309"/>
    </location>
</feature>
<feature type="region of interest" description="Disordered" evidence="1">
    <location>
        <begin position="817"/>
        <end position="842"/>
    </location>
</feature>
<evidence type="ECO:0000313" key="3">
    <source>
        <dbReference type="EMBL" id="KAG7561918.1"/>
    </source>
</evidence>
<feature type="compositionally biased region" description="Basic and acidic residues" evidence="1">
    <location>
        <begin position="817"/>
        <end position="829"/>
    </location>
</feature>
<evidence type="ECO:0000313" key="4">
    <source>
        <dbReference type="Proteomes" id="UP000812966"/>
    </source>
</evidence>
<feature type="compositionally biased region" description="Polar residues" evidence="1">
    <location>
        <begin position="47"/>
        <end position="57"/>
    </location>
</feature>
<feature type="region of interest" description="Disordered" evidence="1">
    <location>
        <begin position="281"/>
        <end position="410"/>
    </location>
</feature>
<dbReference type="InterPro" id="IPR036864">
    <property type="entry name" value="Zn2-C6_fun-type_DNA-bd_sf"/>
</dbReference>
<feature type="compositionally biased region" description="Pro residues" evidence="1">
    <location>
        <begin position="554"/>
        <end position="563"/>
    </location>
</feature>
<sequence length="842" mass="91955">MPFHCPSLSSQYHRPHHRYVVPNLDEEELMLRGKHENEEESKHRASAGTSDSRTTGDANDCSAPKRHMAESCGEGHLPAVSSLLFAVADRGCVSSDTAYHRSKRTGYTQGDQEPSDGRSGNAELNITIPSILVIGVVVTFAGHTEILSGRHSKFITTKRQPRSIALEQTLTPYSQDQKVQSSVSPSRTRSSALVCGSESQFGVEEERETARSSSTAPVWYNDTTDIAPIATSRPVRSPLELERATFTRISGSSKVDHKTLDLPLGAGPPLINKSIAMCDMTSSQQQGLDEVEKTGMKEENQKKEENEKEQNEEEKEERKGIDTEMVSSRQALGGSTSMLPDASEANSRTTKMVGLASGSKNTGTGIHTSTSLQDDAVSPSSGKEREQVTSMEVDGDQNEDEQRLRWSPTLPIHALTCDDQMEGRQMMNMEDPRMKLADDEGSQEVKEIEDTKRDTALADNMGVGSRRQEVEARSHEEKIPLVPPPQGSMLAKLLRPETRPAQPPILNTAANTVSSSSTPSASTLTTSLPTSTTSPPRPFLPLQPAGSLFERRILPPPRAPHAPPFERRATVGSDLLSDTRRDPWDLLNVTRPLCQPPGALFGNYEIAPLTPGNGEMMPMDLDPGASTGSWDRPRPTSSPGPRGGPVQREPHRRRGSVHLPGLSNSNPARPYGSLSNLADTRTLGDHRRRSSAEQRVHAFSPYRGAGAGAAVGARSRALTGSRQTMSPGSEMEDPFQQVGLPVAGPNGHRPSVLESRLPGGSEETDEPGRRPNLAGKSVKSTRMGMACIICRKRKIKCSGDQPCEECARHDRVCQYRPIPVEESRAERERRSRRARRSSEREV</sequence>
<protein>
    <recommendedName>
        <fullName evidence="2">Zn(2)-C6 fungal-type domain-containing protein</fullName>
    </recommendedName>
</protein>
<keyword evidence="4" id="KW-1185">Reference proteome</keyword>
<feature type="region of interest" description="Disordered" evidence="1">
    <location>
        <begin position="170"/>
        <end position="191"/>
    </location>
</feature>
<feature type="compositionally biased region" description="Polar residues" evidence="1">
    <location>
        <begin position="358"/>
        <end position="381"/>
    </location>
</feature>
<gene>
    <name evidence="3" type="ORF">FFLO_02647</name>
</gene>
<feature type="region of interest" description="Disordered" evidence="1">
    <location>
        <begin position="99"/>
        <end position="121"/>
    </location>
</feature>
<feature type="compositionally biased region" description="Low complexity" evidence="1">
    <location>
        <begin position="506"/>
        <end position="534"/>
    </location>
</feature>
<dbReference type="Pfam" id="PF00172">
    <property type="entry name" value="Zn_clus"/>
    <property type="match status" value="1"/>
</dbReference>
<evidence type="ECO:0000256" key="1">
    <source>
        <dbReference type="SAM" id="MobiDB-lite"/>
    </source>
</evidence>
<feature type="region of interest" description="Disordered" evidence="1">
    <location>
        <begin position="34"/>
        <end position="62"/>
    </location>
</feature>
<dbReference type="CDD" id="cd00067">
    <property type="entry name" value="GAL4"/>
    <property type="match status" value="1"/>
</dbReference>
<dbReference type="Proteomes" id="UP000812966">
    <property type="component" value="Unassembled WGS sequence"/>
</dbReference>
<feature type="compositionally biased region" description="Basic and acidic residues" evidence="1">
    <location>
        <begin position="34"/>
        <end position="43"/>
    </location>
</feature>
<dbReference type="EMBL" id="JABELV010000043">
    <property type="protein sequence ID" value="KAG7561918.1"/>
    <property type="molecule type" value="Genomic_DNA"/>
</dbReference>
<dbReference type="PROSITE" id="PS50048">
    <property type="entry name" value="ZN2_CY6_FUNGAL_2"/>
    <property type="match status" value="1"/>
</dbReference>
<feature type="compositionally biased region" description="Polar residues" evidence="1">
    <location>
        <begin position="170"/>
        <end position="180"/>
    </location>
</feature>